<accession>A0A7R9FRJ2</accession>
<keyword evidence="2" id="KW-0732">Signal</keyword>
<evidence type="ECO:0000259" key="3">
    <source>
        <dbReference type="Pfam" id="PF21355"/>
    </source>
</evidence>
<proteinExistence type="predicted"/>
<dbReference type="AlphaFoldDB" id="A0A7R9FRJ2"/>
<dbReference type="InterPro" id="IPR008974">
    <property type="entry name" value="TRAF-like"/>
</dbReference>
<keyword evidence="5" id="KW-1185">Reference proteome</keyword>
<name>A0A7R9FRJ2_9CRUS</name>
<dbReference type="Gene3D" id="2.60.210.10">
    <property type="entry name" value="Apoptosis, Tumor Necrosis Factor Receptor Associated Protein 2, Chain A"/>
    <property type="match status" value="1"/>
</dbReference>
<feature type="domain" description="TRAF1-6 MATH" evidence="3">
    <location>
        <begin position="125"/>
        <end position="193"/>
    </location>
</feature>
<dbReference type="EMBL" id="CAJPEV010004439">
    <property type="protein sequence ID" value="CAG0901781.1"/>
    <property type="molecule type" value="Genomic_DNA"/>
</dbReference>
<organism evidence="4">
    <name type="scientific">Darwinula stevensoni</name>
    <dbReference type="NCBI Taxonomy" id="69355"/>
    <lineage>
        <taxon>Eukaryota</taxon>
        <taxon>Metazoa</taxon>
        <taxon>Ecdysozoa</taxon>
        <taxon>Arthropoda</taxon>
        <taxon>Crustacea</taxon>
        <taxon>Oligostraca</taxon>
        <taxon>Ostracoda</taxon>
        <taxon>Podocopa</taxon>
        <taxon>Podocopida</taxon>
        <taxon>Darwinulocopina</taxon>
        <taxon>Darwinuloidea</taxon>
        <taxon>Darwinulidae</taxon>
        <taxon>Darwinula</taxon>
    </lineage>
</organism>
<dbReference type="SUPFAM" id="SSF49599">
    <property type="entry name" value="TRAF domain-like"/>
    <property type="match status" value="1"/>
</dbReference>
<evidence type="ECO:0000256" key="2">
    <source>
        <dbReference type="SAM" id="SignalP"/>
    </source>
</evidence>
<evidence type="ECO:0000256" key="1">
    <source>
        <dbReference type="SAM" id="MobiDB-lite"/>
    </source>
</evidence>
<dbReference type="EMBL" id="LR903956">
    <property type="protein sequence ID" value="CAD7252442.1"/>
    <property type="molecule type" value="Genomic_DNA"/>
</dbReference>
<dbReference type="Proteomes" id="UP000677054">
    <property type="component" value="Unassembled WGS sequence"/>
</dbReference>
<feature type="region of interest" description="Disordered" evidence="1">
    <location>
        <begin position="232"/>
        <end position="258"/>
    </location>
</feature>
<gene>
    <name evidence="4" type="ORF">DSTB1V02_LOCUS12200</name>
</gene>
<feature type="region of interest" description="Disordered" evidence="1">
    <location>
        <begin position="44"/>
        <end position="63"/>
    </location>
</feature>
<evidence type="ECO:0000313" key="4">
    <source>
        <dbReference type="EMBL" id="CAD7252442.1"/>
    </source>
</evidence>
<evidence type="ECO:0000313" key="5">
    <source>
        <dbReference type="Proteomes" id="UP000677054"/>
    </source>
</evidence>
<dbReference type="InterPro" id="IPR049342">
    <property type="entry name" value="TRAF1-6_MATH_dom"/>
</dbReference>
<sequence length="258" mass="29387">MGPKAFPLLSTRVMTVLLCFGIPSGMPRALPPSSTAMALLSDNRTESKQEMAEPSTTQNACTTTSNDLEDLARCVQYLNTRLEDLSSRFKRSMEGTDSRDSERVFIYDWRVPAESMENYTLGERLTSERFYISPGGYRMFLTMYPTGDATKDDAYLPYVNLFAGIARGVHDDHLLWPFVLEYHLILVDQTEDHPLDAEVAVNPRRNCMDKGAIGNGLDPRQLIDRHAFLEEETKRKGKKRPFTTESRKEKRLISRTYG</sequence>
<feature type="signal peptide" evidence="2">
    <location>
        <begin position="1"/>
        <end position="29"/>
    </location>
</feature>
<dbReference type="OrthoDB" id="6475149at2759"/>
<feature type="compositionally biased region" description="Polar residues" evidence="1">
    <location>
        <begin position="54"/>
        <end position="63"/>
    </location>
</feature>
<reference evidence="4" key="1">
    <citation type="submission" date="2020-11" db="EMBL/GenBank/DDBJ databases">
        <authorList>
            <person name="Tran Van P."/>
        </authorList>
    </citation>
    <scope>NUCLEOTIDE SEQUENCE</scope>
</reference>
<protein>
    <recommendedName>
        <fullName evidence="3">TRAF1-6 MATH domain-containing protein</fullName>
    </recommendedName>
</protein>
<feature type="chain" id="PRO_5036210586" description="TRAF1-6 MATH domain-containing protein" evidence="2">
    <location>
        <begin position="30"/>
        <end position="258"/>
    </location>
</feature>
<dbReference type="Pfam" id="PF21355">
    <property type="entry name" value="TRAF-mep_MATH"/>
    <property type="match status" value="1"/>
</dbReference>